<name>A0A0L0EZQ2_9EUKA</name>
<proteinExistence type="predicted"/>
<dbReference type="GeneID" id="25918105"/>
<organism evidence="1 2">
    <name type="scientific">Sphaeroforma arctica JP610</name>
    <dbReference type="NCBI Taxonomy" id="667725"/>
    <lineage>
        <taxon>Eukaryota</taxon>
        <taxon>Ichthyosporea</taxon>
        <taxon>Ichthyophonida</taxon>
        <taxon>Sphaeroforma</taxon>
    </lineage>
</organism>
<evidence type="ECO:0000313" key="1">
    <source>
        <dbReference type="EMBL" id="KNC69881.1"/>
    </source>
</evidence>
<accession>A0A0L0EZQ2</accession>
<gene>
    <name evidence="1" type="ORF">SARC_17601</name>
</gene>
<evidence type="ECO:0000313" key="2">
    <source>
        <dbReference type="Proteomes" id="UP000054560"/>
    </source>
</evidence>
<dbReference type="RefSeq" id="XP_014143783.1">
    <property type="nucleotide sequence ID" value="XM_014288308.1"/>
</dbReference>
<protein>
    <submittedName>
        <fullName evidence="1">Uncharacterized protein</fullName>
    </submittedName>
</protein>
<dbReference type="Proteomes" id="UP000054560">
    <property type="component" value="Unassembled WGS sequence"/>
</dbReference>
<sequence>MAASGMAKPIEVSKQQIWEVQSDHVEEESSVSINSTHPDQAFGFARVFFTQAPLEHLEAVDPMSE</sequence>
<dbReference type="EMBL" id="KQ252957">
    <property type="protein sequence ID" value="KNC69881.1"/>
    <property type="molecule type" value="Genomic_DNA"/>
</dbReference>
<feature type="non-terminal residue" evidence="1">
    <location>
        <position position="65"/>
    </location>
</feature>
<keyword evidence="2" id="KW-1185">Reference proteome</keyword>
<dbReference type="AlphaFoldDB" id="A0A0L0EZQ2"/>
<reference evidence="1 2" key="1">
    <citation type="submission" date="2011-02" db="EMBL/GenBank/DDBJ databases">
        <title>The Genome Sequence of Sphaeroforma arctica JP610.</title>
        <authorList>
            <consortium name="The Broad Institute Genome Sequencing Platform"/>
            <person name="Russ C."/>
            <person name="Cuomo C."/>
            <person name="Young S.K."/>
            <person name="Zeng Q."/>
            <person name="Gargeya S."/>
            <person name="Alvarado L."/>
            <person name="Berlin A."/>
            <person name="Chapman S.B."/>
            <person name="Chen Z."/>
            <person name="Freedman E."/>
            <person name="Gellesch M."/>
            <person name="Goldberg J."/>
            <person name="Griggs A."/>
            <person name="Gujja S."/>
            <person name="Heilman E."/>
            <person name="Heiman D."/>
            <person name="Howarth C."/>
            <person name="Mehta T."/>
            <person name="Neiman D."/>
            <person name="Pearson M."/>
            <person name="Roberts A."/>
            <person name="Saif S."/>
            <person name="Shea T."/>
            <person name="Shenoy N."/>
            <person name="Sisk P."/>
            <person name="Stolte C."/>
            <person name="Sykes S."/>
            <person name="White J."/>
            <person name="Yandava C."/>
            <person name="Burger G."/>
            <person name="Gray M.W."/>
            <person name="Holland P.W.H."/>
            <person name="King N."/>
            <person name="Lang F.B.F."/>
            <person name="Roger A.J."/>
            <person name="Ruiz-Trillo I."/>
            <person name="Haas B."/>
            <person name="Nusbaum C."/>
            <person name="Birren B."/>
        </authorList>
    </citation>
    <scope>NUCLEOTIDE SEQUENCE [LARGE SCALE GENOMIC DNA]</scope>
    <source>
        <strain evidence="1 2">JP610</strain>
    </source>
</reference>